<protein>
    <submittedName>
        <fullName evidence="1">Uncharacterized protein</fullName>
    </submittedName>
</protein>
<evidence type="ECO:0000313" key="2">
    <source>
        <dbReference type="Proteomes" id="UP001386955"/>
    </source>
</evidence>
<reference evidence="1 2" key="1">
    <citation type="submission" date="2024-01" db="EMBL/GenBank/DDBJ databases">
        <title>The genomes of 5 underutilized Papilionoideae crops provide insights into root nodulation and disease resistanc.</title>
        <authorList>
            <person name="Jiang F."/>
        </authorList>
    </citation>
    <scope>NUCLEOTIDE SEQUENCE [LARGE SCALE GENOMIC DNA]</scope>
    <source>
        <strain evidence="1">DUOXIRENSHENG_FW03</strain>
        <tissue evidence="1">Leaves</tissue>
    </source>
</reference>
<comment type="caution">
    <text evidence="1">The sequence shown here is derived from an EMBL/GenBank/DDBJ whole genome shotgun (WGS) entry which is preliminary data.</text>
</comment>
<organism evidence="1 2">
    <name type="scientific">Psophocarpus tetragonolobus</name>
    <name type="common">Winged bean</name>
    <name type="synonym">Dolichos tetragonolobus</name>
    <dbReference type="NCBI Taxonomy" id="3891"/>
    <lineage>
        <taxon>Eukaryota</taxon>
        <taxon>Viridiplantae</taxon>
        <taxon>Streptophyta</taxon>
        <taxon>Embryophyta</taxon>
        <taxon>Tracheophyta</taxon>
        <taxon>Spermatophyta</taxon>
        <taxon>Magnoliopsida</taxon>
        <taxon>eudicotyledons</taxon>
        <taxon>Gunneridae</taxon>
        <taxon>Pentapetalae</taxon>
        <taxon>rosids</taxon>
        <taxon>fabids</taxon>
        <taxon>Fabales</taxon>
        <taxon>Fabaceae</taxon>
        <taxon>Papilionoideae</taxon>
        <taxon>50 kb inversion clade</taxon>
        <taxon>NPAAA clade</taxon>
        <taxon>indigoferoid/millettioid clade</taxon>
        <taxon>Phaseoleae</taxon>
        <taxon>Psophocarpus</taxon>
    </lineage>
</organism>
<evidence type="ECO:0000313" key="1">
    <source>
        <dbReference type="EMBL" id="KAK7411146.1"/>
    </source>
</evidence>
<gene>
    <name evidence="1" type="ORF">VNO78_02578</name>
</gene>
<dbReference type="Proteomes" id="UP001386955">
    <property type="component" value="Unassembled WGS sequence"/>
</dbReference>
<dbReference type="AlphaFoldDB" id="A0AAN9TAW5"/>
<sequence>MAWVISDGKENTKQRTKEEAQTIMRFCSQFWNWDGFAKVTSDMGSLLDILEETKTFENVQFAKLLVLTSSMVSIY</sequence>
<name>A0AAN9TAW5_PSOTE</name>
<dbReference type="EMBL" id="JAYMYS010000001">
    <property type="protein sequence ID" value="KAK7411146.1"/>
    <property type="molecule type" value="Genomic_DNA"/>
</dbReference>
<accession>A0AAN9TAW5</accession>
<keyword evidence="2" id="KW-1185">Reference proteome</keyword>
<proteinExistence type="predicted"/>